<evidence type="ECO:0000313" key="2">
    <source>
        <dbReference type="Proteomes" id="UP000054477"/>
    </source>
</evidence>
<reference evidence="2" key="2">
    <citation type="submission" date="2015-01" db="EMBL/GenBank/DDBJ databases">
        <title>Evolutionary Origins and Diversification of the Mycorrhizal Mutualists.</title>
        <authorList>
            <consortium name="DOE Joint Genome Institute"/>
            <consortium name="Mycorrhizal Genomics Consortium"/>
            <person name="Kohler A."/>
            <person name="Kuo A."/>
            <person name="Nagy L.G."/>
            <person name="Floudas D."/>
            <person name="Copeland A."/>
            <person name="Barry K.W."/>
            <person name="Cichocki N."/>
            <person name="Veneault-Fourrey C."/>
            <person name="LaButti K."/>
            <person name="Lindquist E.A."/>
            <person name="Lipzen A."/>
            <person name="Lundell T."/>
            <person name="Morin E."/>
            <person name="Murat C."/>
            <person name="Riley R."/>
            <person name="Ohm R."/>
            <person name="Sun H."/>
            <person name="Tunlid A."/>
            <person name="Henrissat B."/>
            <person name="Grigoriev I.V."/>
            <person name="Hibbett D.S."/>
            <person name="Martin F."/>
        </authorList>
    </citation>
    <scope>NUCLEOTIDE SEQUENCE [LARGE SCALE GENOMIC DNA]</scope>
    <source>
        <strain evidence="2">LaAM-08-1</strain>
    </source>
</reference>
<dbReference type="Proteomes" id="UP000054477">
    <property type="component" value="Unassembled WGS sequence"/>
</dbReference>
<gene>
    <name evidence="1" type="ORF">K443DRAFT_676378</name>
</gene>
<keyword evidence="2" id="KW-1185">Reference proteome</keyword>
<proteinExistence type="predicted"/>
<name>A0A0C9WW62_9AGAR</name>
<dbReference type="HOGENOM" id="CLU_2386521_0_0_1"/>
<reference evidence="1 2" key="1">
    <citation type="submission" date="2014-04" db="EMBL/GenBank/DDBJ databases">
        <authorList>
            <consortium name="DOE Joint Genome Institute"/>
            <person name="Kuo A."/>
            <person name="Kohler A."/>
            <person name="Nagy L.G."/>
            <person name="Floudas D."/>
            <person name="Copeland A."/>
            <person name="Barry K.W."/>
            <person name="Cichocki N."/>
            <person name="Veneault-Fourrey C."/>
            <person name="LaButti K."/>
            <person name="Lindquist E.A."/>
            <person name="Lipzen A."/>
            <person name="Lundell T."/>
            <person name="Morin E."/>
            <person name="Murat C."/>
            <person name="Sun H."/>
            <person name="Tunlid A."/>
            <person name="Henrissat B."/>
            <person name="Grigoriev I.V."/>
            <person name="Hibbett D.S."/>
            <person name="Martin F."/>
            <person name="Nordberg H.P."/>
            <person name="Cantor M.N."/>
            <person name="Hua S.X."/>
        </authorList>
    </citation>
    <scope>NUCLEOTIDE SEQUENCE [LARGE SCALE GENOMIC DNA]</scope>
    <source>
        <strain evidence="1 2">LaAM-08-1</strain>
    </source>
</reference>
<protein>
    <submittedName>
        <fullName evidence="1">Uncharacterized protein</fullName>
    </submittedName>
</protein>
<organism evidence="1 2">
    <name type="scientific">Laccaria amethystina LaAM-08-1</name>
    <dbReference type="NCBI Taxonomy" id="1095629"/>
    <lineage>
        <taxon>Eukaryota</taxon>
        <taxon>Fungi</taxon>
        <taxon>Dikarya</taxon>
        <taxon>Basidiomycota</taxon>
        <taxon>Agaricomycotina</taxon>
        <taxon>Agaricomycetes</taxon>
        <taxon>Agaricomycetidae</taxon>
        <taxon>Agaricales</taxon>
        <taxon>Agaricineae</taxon>
        <taxon>Hydnangiaceae</taxon>
        <taxon>Laccaria</taxon>
    </lineage>
</organism>
<sequence length="94" mass="10493">MVFQDDIGSCNLEIASCFPKLVVSVLEFWTHITYTTLGSNTAPVSARSNFLRGSKIPYSRHYRSYPVEIADSLGCSMMMNSVQSVITLRAMGHR</sequence>
<dbReference type="AlphaFoldDB" id="A0A0C9WW62"/>
<accession>A0A0C9WW62</accession>
<evidence type="ECO:0000313" key="1">
    <source>
        <dbReference type="EMBL" id="KIK03885.1"/>
    </source>
</evidence>
<dbReference type="EMBL" id="KN838575">
    <property type="protein sequence ID" value="KIK03885.1"/>
    <property type="molecule type" value="Genomic_DNA"/>
</dbReference>